<reference evidence="4" key="1">
    <citation type="submission" date="2016-10" db="EMBL/GenBank/DDBJ databases">
        <authorList>
            <person name="Varghese N."/>
            <person name="Submissions S."/>
        </authorList>
    </citation>
    <scope>NUCLEOTIDE SEQUENCE [LARGE SCALE GENOMIC DNA]</scope>
    <source>
        <strain evidence="4">IBRC-M 10760</strain>
    </source>
</reference>
<dbReference type="InterPro" id="IPR012859">
    <property type="entry name" value="Pilin_N_archaeal"/>
</dbReference>
<dbReference type="NCBIfam" id="TIGR02537">
    <property type="entry name" value="arch_flag_Nterm"/>
    <property type="match status" value="1"/>
</dbReference>
<dbReference type="OrthoDB" id="118020at2157"/>
<dbReference type="InterPro" id="IPR013373">
    <property type="entry name" value="Flagellin/pilin_N_arc"/>
</dbReference>
<keyword evidence="3" id="KW-0282">Flagellum</keyword>
<keyword evidence="3" id="KW-0966">Cell projection</keyword>
<proteinExistence type="predicted"/>
<keyword evidence="4" id="KW-1185">Reference proteome</keyword>
<dbReference type="RefSeq" id="WP_092695165.1">
    <property type="nucleotide sequence ID" value="NZ_FNBK01000020.1"/>
</dbReference>
<accession>A0A1G7SUL1</accession>
<organism evidence="3 4">
    <name type="scientific">Halorientalis regularis</name>
    <dbReference type="NCBI Taxonomy" id="660518"/>
    <lineage>
        <taxon>Archaea</taxon>
        <taxon>Methanobacteriati</taxon>
        <taxon>Methanobacteriota</taxon>
        <taxon>Stenosarchaea group</taxon>
        <taxon>Halobacteria</taxon>
        <taxon>Halobacteriales</taxon>
        <taxon>Haloarculaceae</taxon>
        <taxon>Halorientalis</taxon>
    </lineage>
</organism>
<dbReference type="Proteomes" id="UP000199076">
    <property type="component" value="Unassembled WGS sequence"/>
</dbReference>
<name>A0A1G7SUL1_9EURY</name>
<evidence type="ECO:0000259" key="2">
    <source>
        <dbReference type="Pfam" id="PF07790"/>
    </source>
</evidence>
<evidence type="ECO:0000313" key="3">
    <source>
        <dbReference type="EMBL" id="SDG26661.1"/>
    </source>
</evidence>
<keyword evidence="1" id="KW-0472">Membrane</keyword>
<keyword evidence="1" id="KW-1133">Transmembrane helix</keyword>
<gene>
    <name evidence="3" type="ORF">SAMN05216218_12034</name>
</gene>
<protein>
    <submittedName>
        <fullName evidence="3">Flagellin N-terminal-like domain-containing protein</fullName>
    </submittedName>
</protein>
<feature type="domain" description="Archaeal Type IV pilin N-terminal" evidence="2">
    <location>
        <begin position="9"/>
        <end position="87"/>
    </location>
</feature>
<keyword evidence="3" id="KW-0969">Cilium</keyword>
<dbReference type="AlphaFoldDB" id="A0A1G7SUL1"/>
<dbReference type="EMBL" id="FNBK01000020">
    <property type="protein sequence ID" value="SDG26661.1"/>
    <property type="molecule type" value="Genomic_DNA"/>
</dbReference>
<dbReference type="Pfam" id="PF07790">
    <property type="entry name" value="Pilin_N"/>
    <property type="match status" value="1"/>
</dbReference>
<dbReference type="STRING" id="660518.SAMN05216218_12034"/>
<evidence type="ECO:0000256" key="1">
    <source>
        <dbReference type="SAM" id="Phobius"/>
    </source>
</evidence>
<sequence length="176" mass="18390">MFGAERGQSEVLGEVLLVGVAVVVAAVLSLGALGFGEEVDDPAPTVAESSGELVADDGRFGNQRVRIYHEAGDPVRVENVEIAVDASDACGKRGRIVNLPTNTIDADENVRGPDIFDGRTGQAKGALDDEVFAAGDVFDFRLTSGTCELDPGDRITVRVVHTPSGAVIVEARLTAN</sequence>
<evidence type="ECO:0000313" key="4">
    <source>
        <dbReference type="Proteomes" id="UP000199076"/>
    </source>
</evidence>
<feature type="transmembrane region" description="Helical" evidence="1">
    <location>
        <begin position="12"/>
        <end position="35"/>
    </location>
</feature>
<keyword evidence="1" id="KW-0812">Transmembrane</keyword>